<gene>
    <name evidence="1" type="ORF">I6E12_08990</name>
</gene>
<reference evidence="1 2" key="1">
    <citation type="submission" date="2020-12" db="EMBL/GenBank/DDBJ databases">
        <title>Whole genome sequences of gut porcine anaerobes.</title>
        <authorList>
            <person name="Kubasova T."/>
            <person name="Jahodarova E."/>
            <person name="Rychlik I."/>
        </authorList>
    </citation>
    <scope>NUCLEOTIDE SEQUENCE [LARGE SCALE GENOMIC DNA]</scope>
    <source>
        <strain evidence="1 2">An925</strain>
    </source>
</reference>
<protein>
    <submittedName>
        <fullName evidence="1">Uncharacterized protein</fullName>
    </submittedName>
</protein>
<dbReference type="Proteomes" id="UP001200470">
    <property type="component" value="Unassembled WGS sequence"/>
</dbReference>
<organism evidence="1 2">
    <name type="scientific">Xylanibacter brevis</name>
    <dbReference type="NCBI Taxonomy" id="83231"/>
    <lineage>
        <taxon>Bacteria</taxon>
        <taxon>Pseudomonadati</taxon>
        <taxon>Bacteroidota</taxon>
        <taxon>Bacteroidia</taxon>
        <taxon>Bacteroidales</taxon>
        <taxon>Prevotellaceae</taxon>
        <taxon>Xylanibacter</taxon>
    </lineage>
</organism>
<accession>A0ABS9CGM5</accession>
<evidence type="ECO:0000313" key="1">
    <source>
        <dbReference type="EMBL" id="MCF2564247.1"/>
    </source>
</evidence>
<proteinExistence type="predicted"/>
<sequence length="82" mass="9756">MNIPHDAIETAYSFFHQKQRIYQFSTLSWQKDDIEMAISDYVESMNEDLYATLAKGKPDFLRDHRRFAEELLDAVEQLEQLL</sequence>
<dbReference type="RefSeq" id="WP_094446957.1">
    <property type="nucleotide sequence ID" value="NZ_JADYTN010000019.1"/>
</dbReference>
<name>A0ABS9CGM5_9BACT</name>
<keyword evidence="2" id="KW-1185">Reference proteome</keyword>
<comment type="caution">
    <text evidence="1">The sequence shown here is derived from an EMBL/GenBank/DDBJ whole genome shotgun (WGS) entry which is preliminary data.</text>
</comment>
<dbReference type="EMBL" id="JADYTN010000019">
    <property type="protein sequence ID" value="MCF2564247.1"/>
    <property type="molecule type" value="Genomic_DNA"/>
</dbReference>
<evidence type="ECO:0000313" key="2">
    <source>
        <dbReference type="Proteomes" id="UP001200470"/>
    </source>
</evidence>